<feature type="transmembrane region" description="Helical" evidence="1">
    <location>
        <begin position="319"/>
        <end position="341"/>
    </location>
</feature>
<keyword evidence="2" id="KW-0732">Signal</keyword>
<feature type="signal peptide" evidence="2">
    <location>
        <begin position="1"/>
        <end position="27"/>
    </location>
</feature>
<dbReference type="EMBL" id="CP060632">
    <property type="protein sequence ID" value="QNL99942.1"/>
    <property type="molecule type" value="Genomic_DNA"/>
</dbReference>
<keyword evidence="4" id="KW-1185">Reference proteome</keyword>
<feature type="transmembrane region" description="Helical" evidence="1">
    <location>
        <begin position="420"/>
        <end position="445"/>
    </location>
</feature>
<name>A0A7G9FN11_9FIRM</name>
<feature type="transmembrane region" description="Helical" evidence="1">
    <location>
        <begin position="281"/>
        <end position="303"/>
    </location>
</feature>
<feature type="transmembrane region" description="Helical" evidence="1">
    <location>
        <begin position="700"/>
        <end position="717"/>
    </location>
</feature>
<evidence type="ECO:0000313" key="4">
    <source>
        <dbReference type="Proteomes" id="UP000515819"/>
    </source>
</evidence>
<organism evidence="3 4">
    <name type="scientific">Wujia chipingensis</name>
    <dbReference type="NCBI Taxonomy" id="2763670"/>
    <lineage>
        <taxon>Bacteria</taxon>
        <taxon>Bacillati</taxon>
        <taxon>Bacillota</taxon>
        <taxon>Clostridia</taxon>
        <taxon>Lachnospirales</taxon>
        <taxon>Lachnospiraceae</taxon>
        <taxon>Wujia</taxon>
    </lineage>
</organism>
<keyword evidence="1" id="KW-0472">Membrane</keyword>
<gene>
    <name evidence="3" type="ORF">H9Q76_01110</name>
</gene>
<feature type="transmembrane region" description="Helical" evidence="1">
    <location>
        <begin position="382"/>
        <end position="400"/>
    </location>
</feature>
<feature type="chain" id="PRO_5028910934" evidence="2">
    <location>
        <begin position="28"/>
        <end position="929"/>
    </location>
</feature>
<dbReference type="KEGG" id="wcp:H9Q76_01110"/>
<feature type="transmembrane region" description="Helical" evidence="1">
    <location>
        <begin position="457"/>
        <end position="478"/>
    </location>
</feature>
<keyword evidence="1" id="KW-1133">Transmembrane helix</keyword>
<dbReference type="Proteomes" id="UP000515819">
    <property type="component" value="Chromosome"/>
</dbReference>
<keyword evidence="1" id="KW-0812">Transmembrane</keyword>
<dbReference type="AlphaFoldDB" id="A0A7G9FN11"/>
<feature type="transmembrane region" description="Helical" evidence="1">
    <location>
        <begin position="634"/>
        <end position="657"/>
    </location>
</feature>
<dbReference type="Gene3D" id="2.160.20.110">
    <property type="match status" value="1"/>
</dbReference>
<feature type="transmembrane region" description="Helical" evidence="1">
    <location>
        <begin position="669"/>
        <end position="688"/>
    </location>
</feature>
<feature type="transmembrane region" description="Helical" evidence="1">
    <location>
        <begin position="490"/>
        <end position="510"/>
    </location>
</feature>
<evidence type="ECO:0000256" key="2">
    <source>
        <dbReference type="SAM" id="SignalP"/>
    </source>
</evidence>
<accession>A0A7G9FN11</accession>
<dbReference type="RefSeq" id="WP_249321398.1">
    <property type="nucleotide sequence ID" value="NZ_CP060632.1"/>
</dbReference>
<sequence>MRFYTKKIFFLLTVISVCMLMCLNVHAKSEDFTGKGTGKEPYLIQNCEDLYHLRDLVNEGETFQGIYFRQTCDIDLKSEKWEPIGNTSGGKSFWGIYDGNGYGISKLYIAEQEHAGLFGSLGGKVVNLKIISGHIEGRVAGAIAGQAVGENAVIANCINYANICGNSAAGIAGEFYQGTIANCINKGTISGDTSYGIVAIDNDVKVYSSYSVNYELAPKGIVAAKSAVVTTQYLSTEKFAVKNSITAAIAKWLFLGTDDVELLEWENNGNLTYKRTGVITFLTYMINFMLLPLLLCCVFLMLVHKYRKDRKNIYQNNKYFINAIFIISIIVSYFCDVFIFAKGTTVLHFGNILFVILVNLCSILFGKIIFQNKSSSKIKIPFSLLLVIGVVIVVELLQFNNVPRYDANIYYGSLVRATKLFNLDFLSFLGAFNCWKWAQGLALFAAPLEAVLPGRIIGVYIANLVITVITLCILHWLIKKIYLDITNLQASMISLLFAFSPYIVGLFSYIDMDWNVTFFAVWFLAAVIKGNDLLISFTGFLMSFTKITGFAFYVFFLFAYMIIDVYINKNKKSFFKQFMNWWSWKKVFLWLFPVLCFMVLFKYGDYFTSQSFYGTFVSTSMINLLDKNQIMNTFLQTFVFGFRWLLVLLIIVGIVWTNKRKSDSSNNMIIVYSLYLSSLLVLLLLMLYNSDANCPRYTTLFSLIFALLIPLFIESFTSRKLKNLSIICLDILMIFQTFWTTDPSIILYADSINTGQKEIYKLAYKSDKREGMNIVSGVDGKYPILGDLYAYNLEYSFYDDLLDCAFKKMDFSKTKNVFILDIIDYEINISGRNYGGANCYKIYWDDKNKKRIFNSKDTEMLKVKTLYSDFILSRGDKYLDADNRFYFIVPARASNREVIDKISELGYKVEELGKIVNMYGEIDVYYFEK</sequence>
<reference evidence="3 4" key="1">
    <citation type="submission" date="2020-08" db="EMBL/GenBank/DDBJ databases">
        <authorList>
            <person name="Liu C."/>
            <person name="Sun Q."/>
        </authorList>
    </citation>
    <scope>NUCLEOTIDE SEQUENCE [LARGE SCALE GENOMIC DNA]</scope>
    <source>
        <strain evidence="3 4">NSJ-4</strain>
    </source>
</reference>
<feature type="transmembrane region" description="Helical" evidence="1">
    <location>
        <begin position="587"/>
        <end position="604"/>
    </location>
</feature>
<feature type="transmembrane region" description="Helical" evidence="1">
    <location>
        <begin position="547"/>
        <end position="567"/>
    </location>
</feature>
<evidence type="ECO:0000256" key="1">
    <source>
        <dbReference type="SAM" id="Phobius"/>
    </source>
</evidence>
<evidence type="ECO:0000313" key="3">
    <source>
        <dbReference type="EMBL" id="QNL99942.1"/>
    </source>
</evidence>
<proteinExistence type="predicted"/>
<protein>
    <submittedName>
        <fullName evidence="3">Uncharacterized protein</fullName>
    </submittedName>
</protein>
<feature type="transmembrane region" description="Helical" evidence="1">
    <location>
        <begin position="724"/>
        <end position="741"/>
    </location>
</feature>
<feature type="transmembrane region" description="Helical" evidence="1">
    <location>
        <begin position="347"/>
        <end position="370"/>
    </location>
</feature>
<feature type="transmembrane region" description="Helical" evidence="1">
    <location>
        <begin position="517"/>
        <end position="541"/>
    </location>
</feature>